<proteinExistence type="predicted"/>
<name>A0A1Q5UJN3_9EURO</name>
<gene>
    <name evidence="2" type="ORF">PENSUB_1780</name>
</gene>
<dbReference type="Proteomes" id="UP000186955">
    <property type="component" value="Unassembled WGS sequence"/>
</dbReference>
<evidence type="ECO:0000256" key="1">
    <source>
        <dbReference type="SAM" id="MobiDB-lite"/>
    </source>
</evidence>
<evidence type="ECO:0000313" key="3">
    <source>
        <dbReference type="Proteomes" id="UP000186955"/>
    </source>
</evidence>
<sequence>MTKRRGLSADGGDGDGDGDGDDGVSVRRNFPNQDSDMLRGAKLESMVTTSFKVLFLLTQLSTRGGGLLDLHDQEAPENVVRIRDYHVSNLMKLKSEGMSSSYGYIWGLCC</sequence>
<feature type="region of interest" description="Disordered" evidence="1">
    <location>
        <begin position="1"/>
        <end position="35"/>
    </location>
</feature>
<reference evidence="2 3" key="1">
    <citation type="submission" date="2016-10" db="EMBL/GenBank/DDBJ databases">
        <title>Genome sequence of the ascomycete fungus Penicillium subrubescens.</title>
        <authorList>
            <person name="De Vries R.P."/>
            <person name="Peng M."/>
            <person name="Dilokpimol A."/>
            <person name="Hilden K."/>
            <person name="Makela M.R."/>
            <person name="Grigoriev I."/>
            <person name="Riley R."/>
            <person name="Granchi Z."/>
        </authorList>
    </citation>
    <scope>NUCLEOTIDE SEQUENCE [LARGE SCALE GENOMIC DNA]</scope>
    <source>
        <strain evidence="2 3">CBS 132785</strain>
    </source>
</reference>
<keyword evidence="3" id="KW-1185">Reference proteome</keyword>
<protein>
    <submittedName>
        <fullName evidence="2">Uncharacterized protein</fullName>
    </submittedName>
</protein>
<comment type="caution">
    <text evidence="2">The sequence shown here is derived from an EMBL/GenBank/DDBJ whole genome shotgun (WGS) entry which is preliminary data.</text>
</comment>
<feature type="compositionally biased region" description="Acidic residues" evidence="1">
    <location>
        <begin position="12"/>
        <end position="22"/>
    </location>
</feature>
<organism evidence="2 3">
    <name type="scientific">Penicillium subrubescens</name>
    <dbReference type="NCBI Taxonomy" id="1316194"/>
    <lineage>
        <taxon>Eukaryota</taxon>
        <taxon>Fungi</taxon>
        <taxon>Dikarya</taxon>
        <taxon>Ascomycota</taxon>
        <taxon>Pezizomycotina</taxon>
        <taxon>Eurotiomycetes</taxon>
        <taxon>Eurotiomycetidae</taxon>
        <taxon>Eurotiales</taxon>
        <taxon>Aspergillaceae</taxon>
        <taxon>Penicillium</taxon>
    </lineage>
</organism>
<dbReference type="EMBL" id="MNBE01000183">
    <property type="protein sequence ID" value="OKP12687.1"/>
    <property type="molecule type" value="Genomic_DNA"/>
</dbReference>
<accession>A0A1Q5UJN3</accession>
<dbReference type="AlphaFoldDB" id="A0A1Q5UJN3"/>
<evidence type="ECO:0000313" key="2">
    <source>
        <dbReference type="EMBL" id="OKP12687.1"/>
    </source>
</evidence>